<keyword evidence="5" id="KW-0539">Nucleus</keyword>
<dbReference type="PRINTS" id="PR00404">
    <property type="entry name" value="MADSDOMAIN"/>
</dbReference>
<keyword evidence="3" id="KW-0238">DNA-binding</keyword>
<accession>A0ABD2ZU52</accession>
<comment type="subcellular location">
    <subcellularLocation>
        <location evidence="1">Nucleus</location>
    </subcellularLocation>
</comment>
<feature type="domain" description="MADS-box" evidence="7">
    <location>
        <begin position="8"/>
        <end position="68"/>
    </location>
</feature>
<dbReference type="SMART" id="SM00432">
    <property type="entry name" value="MADS"/>
    <property type="match status" value="1"/>
</dbReference>
<keyword evidence="4" id="KW-0804">Transcription</keyword>
<dbReference type="PANTHER" id="PTHR11945">
    <property type="entry name" value="MADS BOX PROTEIN"/>
    <property type="match status" value="1"/>
</dbReference>
<evidence type="ECO:0000256" key="5">
    <source>
        <dbReference type="ARBA" id="ARBA00023242"/>
    </source>
</evidence>
<dbReference type="SUPFAM" id="SSF55455">
    <property type="entry name" value="SRF-like"/>
    <property type="match status" value="1"/>
</dbReference>
<evidence type="ECO:0000256" key="4">
    <source>
        <dbReference type="ARBA" id="ARBA00023163"/>
    </source>
</evidence>
<evidence type="ECO:0000313" key="8">
    <source>
        <dbReference type="EMBL" id="KAL3522944.1"/>
    </source>
</evidence>
<organism evidence="8 9">
    <name type="scientific">Cinchona calisaya</name>
    <dbReference type="NCBI Taxonomy" id="153742"/>
    <lineage>
        <taxon>Eukaryota</taxon>
        <taxon>Viridiplantae</taxon>
        <taxon>Streptophyta</taxon>
        <taxon>Embryophyta</taxon>
        <taxon>Tracheophyta</taxon>
        <taxon>Spermatophyta</taxon>
        <taxon>Magnoliopsida</taxon>
        <taxon>eudicotyledons</taxon>
        <taxon>Gunneridae</taxon>
        <taxon>Pentapetalae</taxon>
        <taxon>asterids</taxon>
        <taxon>lamiids</taxon>
        <taxon>Gentianales</taxon>
        <taxon>Rubiaceae</taxon>
        <taxon>Cinchonoideae</taxon>
        <taxon>Cinchoneae</taxon>
        <taxon>Cinchona</taxon>
    </lineage>
</organism>
<sequence>MEKKSMKMALRRDVIKKIENKAKTQLSFSKQRQGLFKEADAVVKMCEAELAIIIISNAGNVYSFGHPNADSVFQRYKAHKSSFDQRDEGNDDNKKHNLPENEEIDDRSGKEESQKGMILTAGSEMNNQEIDKKMA</sequence>
<dbReference type="EMBL" id="JBJUIK010000007">
    <property type="protein sequence ID" value="KAL3522944.1"/>
    <property type="molecule type" value="Genomic_DNA"/>
</dbReference>
<evidence type="ECO:0000256" key="2">
    <source>
        <dbReference type="ARBA" id="ARBA00023015"/>
    </source>
</evidence>
<name>A0ABD2ZU52_9GENT</name>
<dbReference type="InterPro" id="IPR002100">
    <property type="entry name" value="TF_MADSbox"/>
</dbReference>
<feature type="compositionally biased region" description="Basic and acidic residues" evidence="6">
    <location>
        <begin position="81"/>
        <end position="99"/>
    </location>
</feature>
<keyword evidence="2" id="KW-0805">Transcription regulation</keyword>
<evidence type="ECO:0000256" key="6">
    <source>
        <dbReference type="SAM" id="MobiDB-lite"/>
    </source>
</evidence>
<reference evidence="8 9" key="1">
    <citation type="submission" date="2024-11" db="EMBL/GenBank/DDBJ databases">
        <title>A near-complete genome assembly of Cinchona calisaya.</title>
        <authorList>
            <person name="Lian D.C."/>
            <person name="Zhao X.W."/>
            <person name="Wei L."/>
        </authorList>
    </citation>
    <scope>NUCLEOTIDE SEQUENCE [LARGE SCALE GENOMIC DNA]</scope>
    <source>
        <tissue evidence="8">Nenye</tissue>
    </source>
</reference>
<protein>
    <recommendedName>
        <fullName evidence="7">MADS-box domain-containing protein</fullName>
    </recommendedName>
</protein>
<proteinExistence type="predicted"/>
<evidence type="ECO:0000259" key="7">
    <source>
        <dbReference type="PROSITE" id="PS50066"/>
    </source>
</evidence>
<dbReference type="AlphaFoldDB" id="A0ABD2ZU52"/>
<gene>
    <name evidence="8" type="ORF">ACH5RR_015778</name>
</gene>
<evidence type="ECO:0000256" key="1">
    <source>
        <dbReference type="ARBA" id="ARBA00004123"/>
    </source>
</evidence>
<feature type="region of interest" description="Disordered" evidence="6">
    <location>
        <begin position="79"/>
        <end position="135"/>
    </location>
</feature>
<evidence type="ECO:0000313" key="9">
    <source>
        <dbReference type="Proteomes" id="UP001630127"/>
    </source>
</evidence>
<dbReference type="Pfam" id="PF00319">
    <property type="entry name" value="SRF-TF"/>
    <property type="match status" value="1"/>
</dbReference>
<dbReference type="Proteomes" id="UP001630127">
    <property type="component" value="Unassembled WGS sequence"/>
</dbReference>
<comment type="caution">
    <text evidence="8">The sequence shown here is derived from an EMBL/GenBank/DDBJ whole genome shotgun (WGS) entry which is preliminary data.</text>
</comment>
<dbReference type="Gene3D" id="3.40.1810.10">
    <property type="entry name" value="Transcription factor, MADS-box"/>
    <property type="match status" value="1"/>
</dbReference>
<dbReference type="GO" id="GO:0005634">
    <property type="term" value="C:nucleus"/>
    <property type="evidence" value="ECO:0007669"/>
    <property type="project" value="UniProtKB-SubCell"/>
</dbReference>
<dbReference type="PROSITE" id="PS50066">
    <property type="entry name" value="MADS_BOX_2"/>
    <property type="match status" value="1"/>
</dbReference>
<evidence type="ECO:0000256" key="3">
    <source>
        <dbReference type="ARBA" id="ARBA00023125"/>
    </source>
</evidence>
<dbReference type="InterPro" id="IPR036879">
    <property type="entry name" value="TF_MADSbox_sf"/>
</dbReference>
<dbReference type="GO" id="GO:0003677">
    <property type="term" value="F:DNA binding"/>
    <property type="evidence" value="ECO:0007669"/>
    <property type="project" value="UniProtKB-KW"/>
</dbReference>
<dbReference type="PANTHER" id="PTHR11945:SF779">
    <property type="entry name" value="AGAMOUS-LIKE MADS-BOX PROTEIN AGL61"/>
    <property type="match status" value="1"/>
</dbReference>
<keyword evidence="9" id="KW-1185">Reference proteome</keyword>